<dbReference type="GO" id="GO:0004169">
    <property type="term" value="F:dolichyl-phosphate-mannose-protein mannosyltransferase activity"/>
    <property type="evidence" value="ECO:0007669"/>
    <property type="project" value="UniProtKB-UniRule"/>
</dbReference>
<evidence type="ECO:0000256" key="6">
    <source>
        <dbReference type="ARBA" id="ARBA00022692"/>
    </source>
</evidence>
<dbReference type="InterPro" id="IPR027005">
    <property type="entry name" value="PMT-like"/>
</dbReference>
<keyword evidence="7 10" id="KW-1133">Transmembrane helix</keyword>
<feature type="transmembrane region" description="Helical" evidence="10">
    <location>
        <begin position="452"/>
        <end position="475"/>
    </location>
</feature>
<dbReference type="InterPro" id="IPR003342">
    <property type="entry name" value="ArnT-like_N"/>
</dbReference>
<dbReference type="PANTHER" id="PTHR10050:SF46">
    <property type="entry name" value="PROTEIN O-MANNOSYL-TRANSFERASE 2"/>
    <property type="match status" value="1"/>
</dbReference>
<feature type="transmembrane region" description="Helical" evidence="10">
    <location>
        <begin position="43"/>
        <end position="60"/>
    </location>
</feature>
<dbReference type="Pfam" id="PF16192">
    <property type="entry name" value="PMT_4TMC"/>
    <property type="match status" value="1"/>
</dbReference>
<keyword evidence="8 10" id="KW-0472">Membrane</keyword>
<comment type="pathway">
    <text evidence="2 10">Protein modification; protein glycosylation.</text>
</comment>
<dbReference type="Pfam" id="PF02366">
    <property type="entry name" value="PMT"/>
    <property type="match status" value="1"/>
</dbReference>
<feature type="region of interest" description="Disordered" evidence="11">
    <location>
        <begin position="1"/>
        <end position="36"/>
    </location>
</feature>
<feature type="transmembrane region" description="Helical" evidence="10">
    <location>
        <begin position="287"/>
        <end position="306"/>
    </location>
</feature>
<feature type="domain" description="ArnT-like N-terminal" evidence="12">
    <location>
        <begin position="128"/>
        <end position="300"/>
    </location>
</feature>
<keyword evidence="15" id="KW-1185">Reference proteome</keyword>
<reference evidence="14" key="1">
    <citation type="submission" date="2020-11" db="EMBL/GenBank/DDBJ databases">
        <title>Sequencing the genomes of 1000 actinobacteria strains.</title>
        <authorList>
            <person name="Klenk H.-P."/>
        </authorList>
    </citation>
    <scope>NUCLEOTIDE SEQUENCE</scope>
    <source>
        <strain evidence="14">DSM 45632</strain>
    </source>
</reference>
<accession>A0A931DW19</accession>
<organism evidence="14 15">
    <name type="scientific">Corynebacterium aquatimens</name>
    <dbReference type="NCBI Taxonomy" id="1190508"/>
    <lineage>
        <taxon>Bacteria</taxon>
        <taxon>Bacillati</taxon>
        <taxon>Actinomycetota</taxon>
        <taxon>Actinomycetes</taxon>
        <taxon>Mycobacteriales</taxon>
        <taxon>Corynebacteriaceae</taxon>
        <taxon>Corynebacterium</taxon>
    </lineage>
</organism>
<evidence type="ECO:0000256" key="2">
    <source>
        <dbReference type="ARBA" id="ARBA00004922"/>
    </source>
</evidence>
<comment type="subcellular location">
    <subcellularLocation>
        <location evidence="10">Cell membrane</location>
    </subcellularLocation>
    <subcellularLocation>
        <location evidence="1">Endomembrane system</location>
        <topology evidence="1">Multi-pass membrane protein</topology>
    </subcellularLocation>
</comment>
<feature type="domain" description="Protein O-mannosyl-transferase C-terminal four TM" evidence="13">
    <location>
        <begin position="340"/>
        <end position="536"/>
    </location>
</feature>
<evidence type="ECO:0000256" key="9">
    <source>
        <dbReference type="ARBA" id="ARBA00093617"/>
    </source>
</evidence>
<feature type="transmembrane region" description="Helical" evidence="10">
    <location>
        <begin position="429"/>
        <end position="446"/>
    </location>
</feature>
<protein>
    <recommendedName>
        <fullName evidence="9 10">Polyprenol-phosphate-mannose--protein mannosyltransferase</fullName>
        <ecNumber evidence="10">2.4.1.-</ecNumber>
    </recommendedName>
</protein>
<evidence type="ECO:0000256" key="3">
    <source>
        <dbReference type="ARBA" id="ARBA00007222"/>
    </source>
</evidence>
<evidence type="ECO:0000313" key="15">
    <source>
        <dbReference type="Proteomes" id="UP000658613"/>
    </source>
</evidence>
<dbReference type="GO" id="GO:0012505">
    <property type="term" value="C:endomembrane system"/>
    <property type="evidence" value="ECO:0007669"/>
    <property type="project" value="UniProtKB-SubCell"/>
</dbReference>
<comment type="similarity">
    <text evidence="3 10">Belongs to the glycosyltransferase 39 family.</text>
</comment>
<dbReference type="InterPro" id="IPR032421">
    <property type="entry name" value="PMT_4TMC"/>
</dbReference>
<feature type="transmembrane region" description="Helical" evidence="10">
    <location>
        <begin position="405"/>
        <end position="422"/>
    </location>
</feature>
<dbReference type="GO" id="GO:0005886">
    <property type="term" value="C:plasma membrane"/>
    <property type="evidence" value="ECO:0007669"/>
    <property type="project" value="UniProtKB-SubCell"/>
</dbReference>
<gene>
    <name evidence="14" type="ORF">IW254_000114</name>
</gene>
<dbReference type="PANTHER" id="PTHR10050">
    <property type="entry name" value="DOLICHYL-PHOSPHATE-MANNOSE--PROTEIN MANNOSYLTRANSFERASE"/>
    <property type="match status" value="1"/>
</dbReference>
<evidence type="ECO:0000256" key="10">
    <source>
        <dbReference type="RuleBase" id="RU367007"/>
    </source>
</evidence>
<evidence type="ECO:0000256" key="5">
    <source>
        <dbReference type="ARBA" id="ARBA00022679"/>
    </source>
</evidence>
<comment type="function">
    <text evidence="10">Protein O-mannosyltransferase that catalyzes the transfer of a single mannose residue from a polyprenol phospho-mannosyl lipidic donor to the hydroxyl group of selected serine and threonine residues in acceptor proteins.</text>
</comment>
<evidence type="ECO:0000256" key="4">
    <source>
        <dbReference type="ARBA" id="ARBA00022676"/>
    </source>
</evidence>
<evidence type="ECO:0000256" key="11">
    <source>
        <dbReference type="SAM" id="MobiDB-lite"/>
    </source>
</evidence>
<feature type="transmembrane region" description="Helical" evidence="10">
    <location>
        <begin position="127"/>
        <end position="145"/>
    </location>
</feature>
<evidence type="ECO:0000259" key="12">
    <source>
        <dbReference type="Pfam" id="PF02366"/>
    </source>
</evidence>
<keyword evidence="4 10" id="KW-0328">Glycosyltransferase</keyword>
<dbReference type="EC" id="2.4.1.-" evidence="10"/>
<keyword evidence="5 10" id="KW-0808">Transferase</keyword>
<name>A0A931DW19_9CORY</name>
<evidence type="ECO:0000313" key="14">
    <source>
        <dbReference type="EMBL" id="MBG6121145.1"/>
    </source>
</evidence>
<evidence type="ECO:0000256" key="7">
    <source>
        <dbReference type="ARBA" id="ARBA00022989"/>
    </source>
</evidence>
<dbReference type="AlphaFoldDB" id="A0A931DW19"/>
<evidence type="ECO:0000259" key="13">
    <source>
        <dbReference type="Pfam" id="PF16192"/>
    </source>
</evidence>
<evidence type="ECO:0000256" key="1">
    <source>
        <dbReference type="ARBA" id="ARBA00004127"/>
    </source>
</evidence>
<dbReference type="EMBL" id="JADOUE010000001">
    <property type="protein sequence ID" value="MBG6121145.1"/>
    <property type="molecule type" value="Genomic_DNA"/>
</dbReference>
<dbReference type="Proteomes" id="UP000658613">
    <property type="component" value="Unassembled WGS sequence"/>
</dbReference>
<keyword evidence="6 10" id="KW-0812">Transmembrane</keyword>
<proteinExistence type="inferred from homology"/>
<comment type="caution">
    <text evidence="14">The sequence shown here is derived from an EMBL/GenBank/DDBJ whole genome shotgun (WGS) entry which is preliminary data.</text>
</comment>
<keyword evidence="10" id="KW-1003">Cell membrane</keyword>
<feature type="transmembrane region" description="Helical" evidence="10">
    <location>
        <begin position="180"/>
        <end position="196"/>
    </location>
</feature>
<feature type="transmembrane region" description="Helical" evidence="10">
    <location>
        <begin position="157"/>
        <end position="174"/>
    </location>
</feature>
<evidence type="ECO:0000256" key="8">
    <source>
        <dbReference type="ARBA" id="ARBA00023136"/>
    </source>
</evidence>
<feature type="transmembrane region" description="Helical" evidence="10">
    <location>
        <begin position="487"/>
        <end position="513"/>
    </location>
</feature>
<sequence>MSTAIASDPSPRTAHATDAKPPRKLRAPRPTAPVRRPWTRKDTITTAVITVLAFFTRYVGVTNAVSEGTPVFDEKHYAPQGWDIVRSWMNPVLGGIESNPGYGLVVHPPLGKQLLAVGEFIFGYTPLGWRVISALFGALTVVFIMQLARRVSQSWQVGLFAGIIALCDGVLLVIPRFGMLDAFILLFVVMAAWTLAGDMRQVHERMHAAYGERTIAQSGPFGPRMGFRWWRFATGVLLGLALSVKWSGLYYIAFFGLLSSFWDLWLRKRYGVAKPVSGTLLRDVPSALASIVLIPAVLYIWSWRAWFASETSVYRHALADGTVAGSDWPWLEKLPEAASGWLYYHFSVLKFHSELTSSSGHSHPWDSKPWSWLVASRPVLYYSSTDIQCGENTCREMIYLFGTPAIWWLTVPILLWAAWVWFSRGDRRVIVPLIAYAAGFLPWLASFDRQMYFFYAAPLVPFTIVLIALALGNLAQRGTEVPQLRKLAGYPITWGHVAVMGYLALVVGMYLYFSPILYGFTIPDSYYEQIMWLPSWK</sequence>